<evidence type="ECO:0000256" key="6">
    <source>
        <dbReference type="SAM" id="MobiDB-lite"/>
    </source>
</evidence>
<accession>A0ABR1I2J8</accession>
<keyword evidence="2 7" id="KW-0812">Transmembrane</keyword>
<protein>
    <recommendedName>
        <fullName evidence="8">Major facilitator superfamily (MFS) profile domain-containing protein</fullName>
    </recommendedName>
</protein>
<keyword evidence="4 7" id="KW-0472">Membrane</keyword>
<dbReference type="PROSITE" id="PS50850">
    <property type="entry name" value="MFS"/>
    <property type="match status" value="1"/>
</dbReference>
<keyword evidence="10" id="KW-1185">Reference proteome</keyword>
<keyword evidence="5" id="KW-0325">Glycoprotein</keyword>
<evidence type="ECO:0000313" key="10">
    <source>
        <dbReference type="Proteomes" id="UP001498421"/>
    </source>
</evidence>
<gene>
    <name evidence="9" type="ORF">QQZ08_006380</name>
</gene>
<evidence type="ECO:0000313" key="9">
    <source>
        <dbReference type="EMBL" id="KAK7427111.1"/>
    </source>
</evidence>
<feature type="region of interest" description="Disordered" evidence="6">
    <location>
        <begin position="1"/>
        <end position="64"/>
    </location>
</feature>
<proteinExistence type="predicted"/>
<feature type="transmembrane region" description="Helical" evidence="7">
    <location>
        <begin position="83"/>
        <end position="106"/>
    </location>
</feature>
<evidence type="ECO:0000259" key="8">
    <source>
        <dbReference type="PROSITE" id="PS50850"/>
    </source>
</evidence>
<feature type="transmembrane region" description="Helical" evidence="7">
    <location>
        <begin position="118"/>
        <end position="138"/>
    </location>
</feature>
<comment type="subcellular location">
    <subcellularLocation>
        <location evidence="1">Membrane</location>
        <topology evidence="1">Multi-pass membrane protein</topology>
    </subcellularLocation>
</comment>
<evidence type="ECO:0000256" key="5">
    <source>
        <dbReference type="ARBA" id="ARBA00023180"/>
    </source>
</evidence>
<dbReference type="PANTHER" id="PTHR23502">
    <property type="entry name" value="MAJOR FACILITATOR SUPERFAMILY"/>
    <property type="match status" value="1"/>
</dbReference>
<sequence length="575" mass="62359">MKTKIETPSEGHRSSSSSSITESTSNQIRRTTSLDDIQHATSHISGPDALEPPPSSAPPVGDQRYREVGDEIYERLSRGRKSAVVAVLSFMALLSPISSTSVLAATPEVAATYNTTGSIVNVSNAAYMVVMAISPVVWGPMSQVFGRRPVALVTAVMFFLLSVATALAPNLACFIFFRAASAFGGTAPILIGPAVVGDMYRPSERGTAMGWFLSGTLVGPAFGPFLGGIIVTYASWRAIFWLQTALVGVGLLGIYFVVVETAHHKKITELEGYSRWDKTKAISKMTSPVRVLLLFRYWNIVLVAGGSSSLTWNMYSLLTPIRYVLNPRFHLETPLLSGLFYLAPGFGYLLGTFVGGRWADYTVKKWIKKRGGVRIPEDRLRSAVPFIGLIIPGSMLIYGWTVDQEVGGIAVPVVAMFAQGVAQLFCFPSYNTYCIDVMPGHGAEVAATNFFMRYLMGCVASAVVLPAVQTIGIGWFTTVTAAYLMASALGTMAAIRWGKGWRESTTAKLDAREQEKRTRKESRREGDARAGLEAGGEQEKDKDKDKDDEGKGTEGSKGRQGDRQNMKQDTGSETV</sequence>
<dbReference type="InterPro" id="IPR020846">
    <property type="entry name" value="MFS_dom"/>
</dbReference>
<feature type="transmembrane region" description="Helical" evidence="7">
    <location>
        <begin position="175"/>
        <end position="196"/>
    </location>
</feature>
<feature type="transmembrane region" description="Helical" evidence="7">
    <location>
        <begin position="239"/>
        <end position="258"/>
    </location>
</feature>
<evidence type="ECO:0000256" key="1">
    <source>
        <dbReference type="ARBA" id="ARBA00004141"/>
    </source>
</evidence>
<feature type="region of interest" description="Disordered" evidence="6">
    <location>
        <begin position="506"/>
        <end position="575"/>
    </location>
</feature>
<name>A0ABR1I2J8_9HYPO</name>
<evidence type="ECO:0000256" key="4">
    <source>
        <dbReference type="ARBA" id="ARBA00023136"/>
    </source>
</evidence>
<evidence type="ECO:0000256" key="7">
    <source>
        <dbReference type="SAM" id="Phobius"/>
    </source>
</evidence>
<feature type="transmembrane region" description="Helical" evidence="7">
    <location>
        <begin position="380"/>
        <end position="400"/>
    </location>
</feature>
<evidence type="ECO:0000256" key="3">
    <source>
        <dbReference type="ARBA" id="ARBA00022989"/>
    </source>
</evidence>
<dbReference type="InterPro" id="IPR036259">
    <property type="entry name" value="MFS_trans_sf"/>
</dbReference>
<dbReference type="Pfam" id="PF07690">
    <property type="entry name" value="MFS_1"/>
    <property type="match status" value="1"/>
</dbReference>
<dbReference type="PANTHER" id="PTHR23502:SF64">
    <property type="entry name" value="TRANSPORTER, PUTATIVE (AFU_ORTHOLOGUE AFUA_3G11760)-RELATED"/>
    <property type="match status" value="1"/>
</dbReference>
<feature type="compositionally biased region" description="Basic and acidic residues" evidence="6">
    <location>
        <begin position="509"/>
        <end position="530"/>
    </location>
</feature>
<comment type="caution">
    <text evidence="9">The sequence shown here is derived from an EMBL/GenBank/DDBJ whole genome shotgun (WGS) entry which is preliminary data.</text>
</comment>
<feature type="transmembrane region" description="Helical" evidence="7">
    <location>
        <begin position="208"/>
        <end position="233"/>
    </location>
</feature>
<organism evidence="9 10">
    <name type="scientific">Neonectria magnoliae</name>
    <dbReference type="NCBI Taxonomy" id="2732573"/>
    <lineage>
        <taxon>Eukaryota</taxon>
        <taxon>Fungi</taxon>
        <taxon>Dikarya</taxon>
        <taxon>Ascomycota</taxon>
        <taxon>Pezizomycotina</taxon>
        <taxon>Sordariomycetes</taxon>
        <taxon>Hypocreomycetidae</taxon>
        <taxon>Hypocreales</taxon>
        <taxon>Nectriaceae</taxon>
        <taxon>Neonectria</taxon>
    </lineage>
</organism>
<feature type="transmembrane region" description="Helical" evidence="7">
    <location>
        <begin position="406"/>
        <end position="430"/>
    </location>
</feature>
<evidence type="ECO:0000256" key="2">
    <source>
        <dbReference type="ARBA" id="ARBA00022692"/>
    </source>
</evidence>
<feature type="compositionally biased region" description="Basic and acidic residues" evidence="6">
    <location>
        <begin position="537"/>
        <end position="566"/>
    </location>
</feature>
<feature type="compositionally biased region" description="Low complexity" evidence="6">
    <location>
        <begin position="14"/>
        <end position="25"/>
    </location>
</feature>
<feature type="transmembrane region" description="Helical" evidence="7">
    <location>
        <begin position="474"/>
        <end position="495"/>
    </location>
</feature>
<keyword evidence="3 7" id="KW-1133">Transmembrane helix</keyword>
<feature type="transmembrane region" description="Helical" evidence="7">
    <location>
        <begin position="150"/>
        <end position="169"/>
    </location>
</feature>
<dbReference type="Proteomes" id="UP001498421">
    <property type="component" value="Unassembled WGS sequence"/>
</dbReference>
<dbReference type="Gene3D" id="1.20.1720.10">
    <property type="entry name" value="Multidrug resistance protein D"/>
    <property type="match status" value="1"/>
</dbReference>
<dbReference type="SUPFAM" id="SSF103473">
    <property type="entry name" value="MFS general substrate transporter"/>
    <property type="match status" value="1"/>
</dbReference>
<dbReference type="InterPro" id="IPR011701">
    <property type="entry name" value="MFS"/>
</dbReference>
<reference evidence="9 10" key="1">
    <citation type="journal article" date="2025" name="Microbiol. Resour. Announc.">
        <title>Draft genome sequences for Neonectria magnoliae and Neonectria punicea, canker pathogens of Liriodendron tulipifera and Acer saccharum in West Virginia.</title>
        <authorList>
            <person name="Petronek H.M."/>
            <person name="Kasson M.T."/>
            <person name="Metheny A.M."/>
            <person name="Stauder C.M."/>
            <person name="Lovett B."/>
            <person name="Lynch S.C."/>
            <person name="Garnas J.R."/>
            <person name="Kasson L.R."/>
            <person name="Stajich J.E."/>
        </authorList>
    </citation>
    <scope>NUCLEOTIDE SEQUENCE [LARGE SCALE GENOMIC DNA]</scope>
    <source>
        <strain evidence="9 10">NRRL 64651</strain>
    </source>
</reference>
<feature type="compositionally biased region" description="Basic and acidic residues" evidence="6">
    <location>
        <begin position="1"/>
        <end position="13"/>
    </location>
</feature>
<dbReference type="EMBL" id="JAZAVK010000057">
    <property type="protein sequence ID" value="KAK7427111.1"/>
    <property type="molecule type" value="Genomic_DNA"/>
</dbReference>
<feature type="transmembrane region" description="Helical" evidence="7">
    <location>
        <begin position="294"/>
        <end position="315"/>
    </location>
</feature>
<feature type="transmembrane region" description="Helical" evidence="7">
    <location>
        <begin position="335"/>
        <end position="359"/>
    </location>
</feature>
<feature type="transmembrane region" description="Helical" evidence="7">
    <location>
        <begin position="451"/>
        <end position="468"/>
    </location>
</feature>
<feature type="domain" description="Major facilitator superfamily (MFS) profile" evidence="8">
    <location>
        <begin position="84"/>
        <end position="499"/>
    </location>
</feature>